<feature type="domain" description="Protein kinase" evidence="6">
    <location>
        <begin position="65"/>
        <end position="323"/>
    </location>
</feature>
<evidence type="ECO:0000256" key="1">
    <source>
        <dbReference type="ARBA" id="ARBA00022679"/>
    </source>
</evidence>
<dbReference type="AlphaFoldDB" id="A0A914DRT9"/>
<dbReference type="Gene3D" id="1.10.510.10">
    <property type="entry name" value="Transferase(Phosphotransferase) domain 1"/>
    <property type="match status" value="1"/>
</dbReference>
<dbReference type="PROSITE" id="PS00109">
    <property type="entry name" value="PROTEIN_KINASE_TYR"/>
    <property type="match status" value="1"/>
</dbReference>
<dbReference type="GO" id="GO:0007169">
    <property type="term" value="P:cell surface receptor protein tyrosine kinase signaling pathway"/>
    <property type="evidence" value="ECO:0007669"/>
    <property type="project" value="TreeGrafter"/>
</dbReference>
<dbReference type="SMART" id="SM00219">
    <property type="entry name" value="TyrKc"/>
    <property type="match status" value="1"/>
</dbReference>
<proteinExistence type="predicted"/>
<evidence type="ECO:0000256" key="4">
    <source>
        <dbReference type="ARBA" id="ARBA00022840"/>
    </source>
</evidence>
<keyword evidence="5" id="KW-0829">Tyrosine-protein kinase</keyword>
<accession>A0A914DRT9</accession>
<name>A0A914DRT9_9BILA</name>
<dbReference type="CDD" id="cd00192">
    <property type="entry name" value="PTKc"/>
    <property type="match status" value="1"/>
</dbReference>
<dbReference type="GO" id="GO:0043235">
    <property type="term" value="C:receptor complex"/>
    <property type="evidence" value="ECO:0007669"/>
    <property type="project" value="TreeGrafter"/>
</dbReference>
<evidence type="ECO:0000313" key="8">
    <source>
        <dbReference type="WBParaSite" id="ACRNAN_scaffold3772.g23265.t1"/>
    </source>
</evidence>
<dbReference type="InterPro" id="IPR011009">
    <property type="entry name" value="Kinase-like_dom_sf"/>
</dbReference>
<evidence type="ECO:0000256" key="5">
    <source>
        <dbReference type="ARBA" id="ARBA00023137"/>
    </source>
</evidence>
<keyword evidence="1" id="KW-0808">Transferase</keyword>
<dbReference type="GO" id="GO:0005886">
    <property type="term" value="C:plasma membrane"/>
    <property type="evidence" value="ECO:0007669"/>
    <property type="project" value="TreeGrafter"/>
</dbReference>
<dbReference type="GO" id="GO:0004714">
    <property type="term" value="F:transmembrane receptor protein tyrosine kinase activity"/>
    <property type="evidence" value="ECO:0007669"/>
    <property type="project" value="TreeGrafter"/>
</dbReference>
<evidence type="ECO:0000256" key="3">
    <source>
        <dbReference type="ARBA" id="ARBA00022777"/>
    </source>
</evidence>
<dbReference type="PROSITE" id="PS50011">
    <property type="entry name" value="PROTEIN_KINASE_DOM"/>
    <property type="match status" value="1"/>
</dbReference>
<sequence>MHISSINYVGPSTVKALSTIYNESYELFEFSEENSTYLEKFVIYGNLINFIIPPNGTLQIEYQAWESAINITEYDFEDYVETQQFRDCEVAVKHALHFGDHEVEQLFREIEAMKILEYDRNVISMLGWRMINNKPAIVFELAQEDLLRYVKMQKLTDRKEIPFKTIISILWQIAKGMEFIASKNIVHRDLAARNVLLTNDFQAKISDFGLAVINNTDLKGTTLVKKFPVRWLSIEAIVKKLFSEKSDVWAFGVLMFEVFSLGQDPYVGIETRQILRFLQSGERLSRPELATNGMYEMMCSCWEENLEIRPKFEELVAKLHDVLEGESGYSNYYEELELLQEGSGPSNVNNSVEVLDDDSL</sequence>
<dbReference type="SUPFAM" id="SSF56112">
    <property type="entry name" value="Protein kinase-like (PK-like)"/>
    <property type="match status" value="1"/>
</dbReference>
<protein>
    <submittedName>
        <fullName evidence="8">Protein kinase domain-containing protein</fullName>
    </submittedName>
</protein>
<reference evidence="8" key="1">
    <citation type="submission" date="2022-11" db="UniProtKB">
        <authorList>
            <consortium name="WormBaseParasite"/>
        </authorList>
    </citation>
    <scope>IDENTIFICATION</scope>
</reference>
<dbReference type="Proteomes" id="UP000887540">
    <property type="component" value="Unplaced"/>
</dbReference>
<keyword evidence="3" id="KW-0418">Kinase</keyword>
<keyword evidence="2" id="KW-0547">Nucleotide-binding</keyword>
<evidence type="ECO:0000256" key="2">
    <source>
        <dbReference type="ARBA" id="ARBA00022741"/>
    </source>
</evidence>
<dbReference type="PANTHER" id="PTHR24416:SF548">
    <property type="entry name" value="PROTEIN KINASE DOMAIN-CONTAINING PROTEIN"/>
    <property type="match status" value="1"/>
</dbReference>
<dbReference type="Pfam" id="PF07714">
    <property type="entry name" value="PK_Tyr_Ser-Thr"/>
    <property type="match status" value="1"/>
</dbReference>
<dbReference type="WBParaSite" id="ACRNAN_scaffold3772.g23265.t1">
    <property type="protein sequence ID" value="ACRNAN_scaffold3772.g23265.t1"/>
    <property type="gene ID" value="ACRNAN_scaffold3772.g23265"/>
</dbReference>
<dbReference type="FunFam" id="1.10.510.10:FF:000554">
    <property type="entry name" value="Predicted protein"/>
    <property type="match status" value="1"/>
</dbReference>
<dbReference type="GO" id="GO:0005524">
    <property type="term" value="F:ATP binding"/>
    <property type="evidence" value="ECO:0007669"/>
    <property type="project" value="UniProtKB-KW"/>
</dbReference>
<dbReference type="InterPro" id="IPR008266">
    <property type="entry name" value="Tyr_kinase_AS"/>
</dbReference>
<dbReference type="InterPro" id="IPR000719">
    <property type="entry name" value="Prot_kinase_dom"/>
</dbReference>
<dbReference type="InterPro" id="IPR020635">
    <property type="entry name" value="Tyr_kinase_cat_dom"/>
</dbReference>
<organism evidence="7 8">
    <name type="scientific">Acrobeloides nanus</name>
    <dbReference type="NCBI Taxonomy" id="290746"/>
    <lineage>
        <taxon>Eukaryota</taxon>
        <taxon>Metazoa</taxon>
        <taxon>Ecdysozoa</taxon>
        <taxon>Nematoda</taxon>
        <taxon>Chromadorea</taxon>
        <taxon>Rhabditida</taxon>
        <taxon>Tylenchina</taxon>
        <taxon>Cephalobomorpha</taxon>
        <taxon>Cephaloboidea</taxon>
        <taxon>Cephalobidae</taxon>
        <taxon>Acrobeloides</taxon>
    </lineage>
</organism>
<evidence type="ECO:0000313" key="7">
    <source>
        <dbReference type="Proteomes" id="UP000887540"/>
    </source>
</evidence>
<dbReference type="InterPro" id="IPR050122">
    <property type="entry name" value="RTK"/>
</dbReference>
<evidence type="ECO:0000259" key="6">
    <source>
        <dbReference type="PROSITE" id="PS50011"/>
    </source>
</evidence>
<dbReference type="InterPro" id="IPR001245">
    <property type="entry name" value="Ser-Thr/Tyr_kinase_cat_dom"/>
</dbReference>
<dbReference type="PANTHER" id="PTHR24416">
    <property type="entry name" value="TYROSINE-PROTEIN KINASE RECEPTOR"/>
    <property type="match status" value="1"/>
</dbReference>
<keyword evidence="7" id="KW-1185">Reference proteome</keyword>
<keyword evidence="4" id="KW-0067">ATP-binding</keyword>